<organism evidence="2 3">
    <name type="scientific">Pseudoalteromonas phenolica</name>
    <dbReference type="NCBI Taxonomy" id="161398"/>
    <lineage>
        <taxon>Bacteria</taxon>
        <taxon>Pseudomonadati</taxon>
        <taxon>Pseudomonadota</taxon>
        <taxon>Gammaproteobacteria</taxon>
        <taxon>Alteromonadales</taxon>
        <taxon>Pseudoalteromonadaceae</taxon>
        <taxon>Pseudoalteromonas</taxon>
    </lineage>
</organism>
<evidence type="ECO:0000313" key="2">
    <source>
        <dbReference type="EMBL" id="ALO43416.1"/>
    </source>
</evidence>
<evidence type="ECO:0000256" key="1">
    <source>
        <dbReference type="SAM" id="Phobius"/>
    </source>
</evidence>
<feature type="transmembrane region" description="Helical" evidence="1">
    <location>
        <begin position="20"/>
        <end position="39"/>
    </location>
</feature>
<keyword evidence="1" id="KW-0812">Transmembrane</keyword>
<dbReference type="AlphaFoldDB" id="A0A0S2K5K4"/>
<dbReference type="OrthoDB" id="6305908at2"/>
<accession>A0A0S2K5K4</accession>
<feature type="transmembrane region" description="Helical" evidence="1">
    <location>
        <begin position="59"/>
        <end position="79"/>
    </location>
</feature>
<dbReference type="RefSeq" id="WP_058031075.1">
    <property type="nucleotide sequence ID" value="NZ_CP013187.1"/>
</dbReference>
<keyword evidence="1" id="KW-0472">Membrane</keyword>
<feature type="transmembrane region" description="Helical" evidence="1">
    <location>
        <begin position="153"/>
        <end position="176"/>
    </location>
</feature>
<dbReference type="EMBL" id="CP013187">
    <property type="protein sequence ID" value="ALO43416.1"/>
    <property type="molecule type" value="Genomic_DNA"/>
</dbReference>
<protein>
    <submittedName>
        <fullName evidence="2">Uncharacterized protein</fullName>
    </submittedName>
</protein>
<name>A0A0S2K5K4_9GAMM</name>
<feature type="transmembrane region" description="Helical" evidence="1">
    <location>
        <begin position="91"/>
        <end position="108"/>
    </location>
</feature>
<evidence type="ECO:0000313" key="3">
    <source>
        <dbReference type="Proteomes" id="UP000061457"/>
    </source>
</evidence>
<dbReference type="KEGG" id="pphe:PP2015_2933"/>
<sequence length="197" mass="22936">MIEVLYLFGEILYFEPIVQFLYGHTTTFIFFMVLLVNFVRTSRGSCYPLKKEQAHEVLILSLVMSVSYAIPMPFDYIYWLSEERSVYIPNTPYMVLDILTILFIYSFVKIGTSLGELCRFYLTVGLGVNASLFFLLQLDLLLIHEGLKESGFWWFWTVFSYGINGSDLIMVLVLVVQKDFLGWYKLSEKIKGAYSRP</sequence>
<keyword evidence="3" id="KW-1185">Reference proteome</keyword>
<dbReference type="STRING" id="161398.PP2015_2933"/>
<dbReference type="Proteomes" id="UP000061457">
    <property type="component" value="Chromosome I"/>
</dbReference>
<gene>
    <name evidence="2" type="ORF">PP2015_2933</name>
</gene>
<dbReference type="PATRIC" id="fig|161398.10.peg.2990"/>
<proteinExistence type="predicted"/>
<feature type="transmembrane region" description="Helical" evidence="1">
    <location>
        <begin position="120"/>
        <end position="141"/>
    </location>
</feature>
<reference evidence="2 3" key="1">
    <citation type="submission" date="2015-11" db="EMBL/GenBank/DDBJ databases">
        <authorList>
            <person name="Zhang Y."/>
            <person name="Guo Z."/>
        </authorList>
    </citation>
    <scope>NUCLEOTIDE SEQUENCE [LARGE SCALE GENOMIC DNA]</scope>
    <source>
        <strain evidence="2 3">KCTC 12086</strain>
    </source>
</reference>
<keyword evidence="1" id="KW-1133">Transmembrane helix</keyword>